<sequence length="145" mass="16422">MGIRLRNLKKNIKGLGGKDKLTGSLIESIEKMRNDIWATVYHKMSTDKWAMAPKLVSSDKVVLDIATNAICIYNDSFSPVMRIMEVLDIKIGSNNFCVESDARIKFSKRSLINKIKKVRLFLKSARKEEKNINLEGQLYGADIAD</sequence>
<keyword evidence="2" id="KW-1185">Reference proteome</keyword>
<dbReference type="Proteomes" id="UP000078541">
    <property type="component" value="Unassembled WGS sequence"/>
</dbReference>
<organism evidence="1 2">
    <name type="scientific">Trachymyrmex septentrionalis</name>
    <dbReference type="NCBI Taxonomy" id="34720"/>
    <lineage>
        <taxon>Eukaryota</taxon>
        <taxon>Metazoa</taxon>
        <taxon>Ecdysozoa</taxon>
        <taxon>Arthropoda</taxon>
        <taxon>Hexapoda</taxon>
        <taxon>Insecta</taxon>
        <taxon>Pterygota</taxon>
        <taxon>Neoptera</taxon>
        <taxon>Endopterygota</taxon>
        <taxon>Hymenoptera</taxon>
        <taxon>Apocrita</taxon>
        <taxon>Aculeata</taxon>
        <taxon>Formicoidea</taxon>
        <taxon>Formicidae</taxon>
        <taxon>Myrmicinae</taxon>
        <taxon>Trachymyrmex</taxon>
    </lineage>
</organism>
<evidence type="ECO:0000313" key="2">
    <source>
        <dbReference type="Proteomes" id="UP000078541"/>
    </source>
</evidence>
<proteinExistence type="predicted"/>
<protein>
    <submittedName>
        <fullName evidence="1">Uncharacterized protein</fullName>
    </submittedName>
</protein>
<gene>
    <name evidence="1" type="ORF">ALC56_00910</name>
</gene>
<name>A0A151K167_9HYME</name>
<dbReference type="AlphaFoldDB" id="A0A151K167"/>
<evidence type="ECO:0000313" key="1">
    <source>
        <dbReference type="EMBL" id="KYN44641.1"/>
    </source>
</evidence>
<accession>A0A151K167</accession>
<reference evidence="1 2" key="1">
    <citation type="submission" date="2016-03" db="EMBL/GenBank/DDBJ databases">
        <title>Trachymyrmex septentrionalis WGS genome.</title>
        <authorList>
            <person name="Nygaard S."/>
            <person name="Hu H."/>
            <person name="Boomsma J."/>
            <person name="Zhang G."/>
        </authorList>
    </citation>
    <scope>NUCLEOTIDE SEQUENCE [LARGE SCALE GENOMIC DNA]</scope>
    <source>
        <strain evidence="1">Tsep2-gDNA-1</strain>
        <tissue evidence="1">Whole body</tissue>
    </source>
</reference>
<dbReference type="EMBL" id="KQ981209">
    <property type="protein sequence ID" value="KYN44641.1"/>
    <property type="molecule type" value="Genomic_DNA"/>
</dbReference>